<feature type="repeat" description="TPR" evidence="1">
    <location>
        <begin position="31"/>
        <end position="64"/>
    </location>
</feature>
<dbReference type="PANTHER" id="PTHR12558:SF13">
    <property type="entry name" value="CELL DIVISION CYCLE PROTEIN 27 HOMOLOG"/>
    <property type="match status" value="1"/>
</dbReference>
<comment type="caution">
    <text evidence="2">The sequence shown here is derived from an EMBL/GenBank/DDBJ whole genome shotgun (WGS) entry which is preliminary data.</text>
</comment>
<dbReference type="SUPFAM" id="SSF48452">
    <property type="entry name" value="TPR-like"/>
    <property type="match status" value="1"/>
</dbReference>
<keyword evidence="3" id="KW-1185">Reference proteome</keyword>
<dbReference type="RefSeq" id="WP_353529652.1">
    <property type="nucleotide sequence ID" value="NZ_JBBMEX010000002.1"/>
</dbReference>
<proteinExistence type="predicted"/>
<gene>
    <name evidence="2" type="ORF">WMO43_02015</name>
</gene>
<evidence type="ECO:0000313" key="2">
    <source>
        <dbReference type="EMBL" id="MEQ2556659.1"/>
    </source>
</evidence>
<protein>
    <submittedName>
        <fullName evidence="2">Tetratricopeptide repeat protein</fullName>
    </submittedName>
</protein>
<organism evidence="2 3">
    <name type="scientific">Maccoyibacter intestinihominis</name>
    <dbReference type="NCBI Taxonomy" id="3133499"/>
    <lineage>
        <taxon>Bacteria</taxon>
        <taxon>Bacillati</taxon>
        <taxon>Bacillota</taxon>
        <taxon>Clostridia</taxon>
        <taxon>Lachnospirales</taxon>
        <taxon>Lachnospiraceae</taxon>
        <taxon>Maccoyibacter</taxon>
    </lineage>
</organism>
<feature type="repeat" description="TPR" evidence="1">
    <location>
        <begin position="238"/>
        <end position="271"/>
    </location>
</feature>
<feature type="repeat" description="TPR" evidence="1">
    <location>
        <begin position="104"/>
        <end position="137"/>
    </location>
</feature>
<accession>A0ABV1HAE1</accession>
<dbReference type="EMBL" id="JBBMEX010000002">
    <property type="protein sequence ID" value="MEQ2556659.1"/>
    <property type="molecule type" value="Genomic_DNA"/>
</dbReference>
<evidence type="ECO:0000313" key="3">
    <source>
        <dbReference type="Proteomes" id="UP001454489"/>
    </source>
</evidence>
<keyword evidence="1" id="KW-0802">TPR repeat</keyword>
<dbReference type="Pfam" id="PF13414">
    <property type="entry name" value="TPR_11"/>
    <property type="match status" value="1"/>
</dbReference>
<dbReference type="Pfam" id="PF13181">
    <property type="entry name" value="TPR_8"/>
    <property type="match status" value="3"/>
</dbReference>
<dbReference type="InterPro" id="IPR019734">
    <property type="entry name" value="TPR_rpt"/>
</dbReference>
<dbReference type="PANTHER" id="PTHR12558">
    <property type="entry name" value="CELL DIVISION CYCLE 16,23,27"/>
    <property type="match status" value="1"/>
</dbReference>
<dbReference type="Pfam" id="PF13432">
    <property type="entry name" value="TPR_16"/>
    <property type="match status" value="1"/>
</dbReference>
<dbReference type="PROSITE" id="PS51257">
    <property type="entry name" value="PROKAR_LIPOPROTEIN"/>
    <property type="match status" value="1"/>
</dbReference>
<sequence>MKFQKYMAVGILGLTMALGFSGCQSENQKNQDAYRKIGINSMAEGDYDKAVKSFQKALDTSLGKIGAEEIDICYYKAAAQFAKKDYDGAIETYTSLIDYDKENANAYYLRGSVYLDTDKKDKAFKDYKNAVKYAGREYEIYEGIYENLTNKGETEEAKNYLKKALDIKPKDGADYAEQGHVYYLLEDYTQAKSSLDRAIDKDDKTALLYLAEVYNATDQQEQGQALLESYVKENAKDSEALNTLGMMQMKDGNYEDALKYFQMGLKNKDAVNKQELMKNEIAAYEYSGDFESAKKTMQAYIKEYKSDEEAVREYTFLKTR</sequence>
<evidence type="ECO:0000256" key="1">
    <source>
        <dbReference type="PROSITE-ProRule" id="PRU00339"/>
    </source>
</evidence>
<dbReference type="Proteomes" id="UP001454489">
    <property type="component" value="Unassembled WGS sequence"/>
</dbReference>
<name>A0ABV1HAE1_9FIRM</name>
<dbReference type="SMART" id="SM00028">
    <property type="entry name" value="TPR"/>
    <property type="match status" value="6"/>
</dbReference>
<dbReference type="InterPro" id="IPR011990">
    <property type="entry name" value="TPR-like_helical_dom_sf"/>
</dbReference>
<dbReference type="PROSITE" id="PS50005">
    <property type="entry name" value="TPR"/>
    <property type="match status" value="4"/>
</dbReference>
<feature type="repeat" description="TPR" evidence="1">
    <location>
        <begin position="138"/>
        <end position="171"/>
    </location>
</feature>
<reference evidence="2 3" key="1">
    <citation type="submission" date="2024-03" db="EMBL/GenBank/DDBJ databases">
        <title>Human intestinal bacterial collection.</title>
        <authorList>
            <person name="Pauvert C."/>
            <person name="Hitch T.C.A."/>
            <person name="Clavel T."/>
        </authorList>
    </citation>
    <scope>NUCLEOTIDE SEQUENCE [LARGE SCALE GENOMIC DNA]</scope>
    <source>
        <strain evidence="2 3">CLA-AA-H185</strain>
    </source>
</reference>
<dbReference type="Gene3D" id="1.25.40.10">
    <property type="entry name" value="Tetratricopeptide repeat domain"/>
    <property type="match status" value="2"/>
</dbReference>